<feature type="region of interest" description="Disordered" evidence="1">
    <location>
        <begin position="25"/>
        <end position="55"/>
    </location>
</feature>
<dbReference type="OrthoDB" id="8780961at2"/>
<keyword evidence="2" id="KW-0732">Signal</keyword>
<name>A0A1H8DPK5_9BURK</name>
<protein>
    <recommendedName>
        <fullName evidence="5">PsiF repeat-containing protein</fullName>
    </recommendedName>
</protein>
<feature type="region of interest" description="Disordered" evidence="1">
    <location>
        <begin position="92"/>
        <end position="120"/>
    </location>
</feature>
<keyword evidence="4" id="KW-1185">Reference proteome</keyword>
<dbReference type="EMBL" id="FOCW01000001">
    <property type="protein sequence ID" value="SEN09095.1"/>
    <property type="molecule type" value="Genomic_DNA"/>
</dbReference>
<accession>A0A1H8DPK5</accession>
<dbReference type="AlphaFoldDB" id="A0A1H8DPK5"/>
<evidence type="ECO:0000256" key="2">
    <source>
        <dbReference type="SAM" id="SignalP"/>
    </source>
</evidence>
<feature type="compositionally biased region" description="Polar residues" evidence="1">
    <location>
        <begin position="104"/>
        <end position="120"/>
    </location>
</feature>
<feature type="compositionally biased region" description="Low complexity" evidence="1">
    <location>
        <begin position="40"/>
        <end position="53"/>
    </location>
</feature>
<dbReference type="Proteomes" id="UP000199531">
    <property type="component" value="Unassembled WGS sequence"/>
</dbReference>
<evidence type="ECO:0000256" key="1">
    <source>
        <dbReference type="SAM" id="MobiDB-lite"/>
    </source>
</evidence>
<evidence type="ECO:0000313" key="4">
    <source>
        <dbReference type="Proteomes" id="UP000199531"/>
    </source>
</evidence>
<feature type="signal peptide" evidence="2">
    <location>
        <begin position="1"/>
        <end position="23"/>
    </location>
</feature>
<evidence type="ECO:0000313" key="3">
    <source>
        <dbReference type="EMBL" id="SEN09095.1"/>
    </source>
</evidence>
<organism evidence="3 4">
    <name type="scientific">Brachymonas denitrificans DSM 15123</name>
    <dbReference type="NCBI Taxonomy" id="1121117"/>
    <lineage>
        <taxon>Bacteria</taxon>
        <taxon>Pseudomonadati</taxon>
        <taxon>Pseudomonadota</taxon>
        <taxon>Betaproteobacteria</taxon>
        <taxon>Burkholderiales</taxon>
        <taxon>Comamonadaceae</taxon>
        <taxon>Brachymonas</taxon>
    </lineage>
</organism>
<feature type="compositionally biased region" description="Basic residues" evidence="1">
    <location>
        <begin position="139"/>
        <end position="156"/>
    </location>
</feature>
<feature type="region of interest" description="Disordered" evidence="1">
    <location>
        <begin position="132"/>
        <end position="156"/>
    </location>
</feature>
<sequence>MTRIAFRTALMAAALAASLGISAQTAPPSESGARKGYQSAGAHEAAAARGAPGQLTTEPVSEYAANALARCAPLPAGFKEACEERVRGAGDRVGSVQGGGILRSSETTAPLSSMGNTLPPQASPAAIAAAEKPVAVKAGPKKVKKSSRAYKKGMRK</sequence>
<feature type="chain" id="PRO_5011514155" description="PsiF repeat-containing protein" evidence="2">
    <location>
        <begin position="24"/>
        <end position="156"/>
    </location>
</feature>
<gene>
    <name evidence="3" type="ORF">SAMN02745977_00399</name>
</gene>
<evidence type="ECO:0008006" key="5">
    <source>
        <dbReference type="Google" id="ProtNLM"/>
    </source>
</evidence>
<reference evidence="3 4" key="1">
    <citation type="submission" date="2016-10" db="EMBL/GenBank/DDBJ databases">
        <authorList>
            <person name="de Groot N.N."/>
        </authorList>
    </citation>
    <scope>NUCLEOTIDE SEQUENCE [LARGE SCALE GENOMIC DNA]</scope>
    <source>
        <strain evidence="3 4">DSM 15123</strain>
    </source>
</reference>
<dbReference type="RefSeq" id="WP_143280532.1">
    <property type="nucleotide sequence ID" value="NZ_FOCW01000001.1"/>
</dbReference>
<proteinExistence type="predicted"/>